<dbReference type="SUPFAM" id="SSF52047">
    <property type="entry name" value="RNI-like"/>
    <property type="match status" value="1"/>
</dbReference>
<name>A0A167QXK7_CALVF</name>
<evidence type="ECO:0008006" key="3">
    <source>
        <dbReference type="Google" id="ProtNLM"/>
    </source>
</evidence>
<reference evidence="1 2" key="1">
    <citation type="journal article" date="2016" name="Mol. Biol. Evol.">
        <title>Comparative Genomics of Early-Diverging Mushroom-Forming Fungi Provides Insights into the Origins of Lignocellulose Decay Capabilities.</title>
        <authorList>
            <person name="Nagy L.G."/>
            <person name="Riley R."/>
            <person name="Tritt A."/>
            <person name="Adam C."/>
            <person name="Daum C."/>
            <person name="Floudas D."/>
            <person name="Sun H."/>
            <person name="Yadav J.S."/>
            <person name="Pangilinan J."/>
            <person name="Larsson K.H."/>
            <person name="Matsuura K."/>
            <person name="Barry K."/>
            <person name="Labutti K."/>
            <person name="Kuo R."/>
            <person name="Ohm R.A."/>
            <person name="Bhattacharya S.S."/>
            <person name="Shirouzu T."/>
            <person name="Yoshinaga Y."/>
            <person name="Martin F.M."/>
            <person name="Grigoriev I.V."/>
            <person name="Hibbett D.S."/>
        </authorList>
    </citation>
    <scope>NUCLEOTIDE SEQUENCE [LARGE SCALE GENOMIC DNA]</scope>
    <source>
        <strain evidence="1 2">TUFC12733</strain>
    </source>
</reference>
<accession>A0A167QXK7</accession>
<dbReference type="Gene3D" id="3.80.10.10">
    <property type="entry name" value="Ribonuclease Inhibitor"/>
    <property type="match status" value="1"/>
</dbReference>
<dbReference type="EMBL" id="KV417269">
    <property type="protein sequence ID" value="KZP00350.1"/>
    <property type="molecule type" value="Genomic_DNA"/>
</dbReference>
<evidence type="ECO:0000313" key="1">
    <source>
        <dbReference type="EMBL" id="KZP00350.1"/>
    </source>
</evidence>
<dbReference type="InterPro" id="IPR032675">
    <property type="entry name" value="LRR_dom_sf"/>
</dbReference>
<organism evidence="1 2">
    <name type="scientific">Calocera viscosa (strain TUFC12733)</name>
    <dbReference type="NCBI Taxonomy" id="1330018"/>
    <lineage>
        <taxon>Eukaryota</taxon>
        <taxon>Fungi</taxon>
        <taxon>Dikarya</taxon>
        <taxon>Basidiomycota</taxon>
        <taxon>Agaricomycotina</taxon>
        <taxon>Dacrymycetes</taxon>
        <taxon>Dacrymycetales</taxon>
        <taxon>Dacrymycetaceae</taxon>
        <taxon>Calocera</taxon>
    </lineage>
</organism>
<dbReference type="AlphaFoldDB" id="A0A167QXK7"/>
<proteinExistence type="predicted"/>
<dbReference type="OrthoDB" id="2447803at2759"/>
<gene>
    <name evidence="1" type="ORF">CALVIDRAFT_552667</name>
</gene>
<keyword evidence="2" id="KW-1185">Reference proteome</keyword>
<protein>
    <recommendedName>
        <fullName evidence="3">F-box domain-containing protein</fullName>
    </recommendedName>
</protein>
<dbReference type="Proteomes" id="UP000076738">
    <property type="component" value="Unassembled WGS sequence"/>
</dbReference>
<evidence type="ECO:0000313" key="2">
    <source>
        <dbReference type="Proteomes" id="UP000076738"/>
    </source>
</evidence>
<sequence>MHRLWNIVEIVEEIVGWVGTMSEYPTRARRTYAALTKTARLFYFTARQHLWAEIDTAALHRLLNVHRVKSVPERVKSYTSFERHIRSITIDGDQHSLSCLIDAYIGMAALSPCGMVGSFAKLQKLVLDVVPEDEDTLQFCCHYAGYSLATLCLVPSLREIDLKFDVVYLHELVDQAVTFLQAIPTRCTDLTTLRIFTFTRSDWIGPSQVPEEIHVVVLDIIAQLPKLHTFHCGVWILCPNHFKSLTQHQTLKHLTIDDDCDFDEFPYECERAILQMRSAQSLRSGWFLPLRSLHLELSVTAITSILPDPRYKSDASGNIVDQMPLLETLSITSPFTMMEEEEEEYESVSLKYLIKRLRICRHVVNLSLDVAFEPAISDREILLLAKTWPDLQSLAIQSSYRSDRAHTNLTGLSLLHLASHCRSLTSVDLCFLRLRIVPLPKAIAPSFVLNKLRIRSATSTSSRFVDNFIRRLWPAAEVHLNEKCLNQDAENEVD</sequence>